<dbReference type="HAMAP" id="MF_00126">
    <property type="entry name" value="Gln_tRNA_synth"/>
    <property type="match status" value="1"/>
</dbReference>
<feature type="binding site" evidence="11">
    <location>
        <begin position="37"/>
        <end position="39"/>
    </location>
    <ligand>
        <name>ATP</name>
        <dbReference type="ChEBI" id="CHEBI:30616"/>
    </ligand>
</feature>
<dbReference type="InterPro" id="IPR014729">
    <property type="entry name" value="Rossmann-like_a/b/a_fold"/>
</dbReference>
<dbReference type="SUPFAM" id="SSF52374">
    <property type="entry name" value="Nucleotidylyl transferase"/>
    <property type="match status" value="1"/>
</dbReference>
<dbReference type="GO" id="GO:0050566">
    <property type="term" value="F:asparaginyl-tRNA synthase (glutamine-hydrolyzing) activity"/>
    <property type="evidence" value="ECO:0007669"/>
    <property type="project" value="RHEA"/>
</dbReference>
<comment type="catalytic activity">
    <reaction evidence="8">
        <text>L-aspartyl-tRNA(Asn) + L-glutamine + ATP + H2O = L-asparaginyl-tRNA(Asn) + L-glutamate + ADP + phosphate + 2 H(+)</text>
        <dbReference type="Rhea" id="RHEA:14513"/>
        <dbReference type="Rhea" id="RHEA-COMP:9674"/>
        <dbReference type="Rhea" id="RHEA-COMP:9677"/>
        <dbReference type="ChEBI" id="CHEBI:15377"/>
        <dbReference type="ChEBI" id="CHEBI:15378"/>
        <dbReference type="ChEBI" id="CHEBI:29985"/>
        <dbReference type="ChEBI" id="CHEBI:30616"/>
        <dbReference type="ChEBI" id="CHEBI:43474"/>
        <dbReference type="ChEBI" id="CHEBI:58359"/>
        <dbReference type="ChEBI" id="CHEBI:78515"/>
        <dbReference type="ChEBI" id="CHEBI:78516"/>
        <dbReference type="ChEBI" id="CHEBI:456216"/>
    </reaction>
</comment>
<dbReference type="GO" id="GO:0005829">
    <property type="term" value="C:cytosol"/>
    <property type="evidence" value="ECO:0007669"/>
    <property type="project" value="TreeGrafter"/>
</dbReference>
<dbReference type="GO" id="GO:0006424">
    <property type="term" value="P:glutamyl-tRNA aminoacylation"/>
    <property type="evidence" value="ECO:0007669"/>
    <property type="project" value="UniProtKB-UniRule"/>
</dbReference>
<dbReference type="GO" id="GO:0050567">
    <property type="term" value="F:glutaminyl-tRNA synthase (glutamine-hydrolyzing) activity"/>
    <property type="evidence" value="ECO:0007669"/>
    <property type="project" value="RHEA"/>
</dbReference>
<evidence type="ECO:0000313" key="14">
    <source>
        <dbReference type="EMBL" id="AWV88882.1"/>
    </source>
</evidence>
<dbReference type="InterPro" id="IPR004514">
    <property type="entry name" value="Gln-tRNA-synth"/>
</dbReference>
<dbReference type="Gene3D" id="1.10.10.410">
    <property type="match status" value="1"/>
</dbReference>
<dbReference type="PANTHER" id="PTHR43097:SF5">
    <property type="entry name" value="GLUTAMATE--TRNA LIGASE"/>
    <property type="match status" value="1"/>
</dbReference>
<accession>A0A2Z4FIV8</accession>
<organism evidence="14 15">
    <name type="scientific">Bradymonas sediminis</name>
    <dbReference type="NCBI Taxonomy" id="1548548"/>
    <lineage>
        <taxon>Bacteria</taxon>
        <taxon>Deltaproteobacteria</taxon>
        <taxon>Bradymonadales</taxon>
        <taxon>Bradymonadaceae</taxon>
        <taxon>Bradymonas</taxon>
    </lineage>
</organism>
<evidence type="ECO:0000256" key="9">
    <source>
        <dbReference type="ARBA" id="ARBA00047913"/>
    </source>
</evidence>
<dbReference type="InterPro" id="IPR022861">
    <property type="entry name" value="Gln_tRNA_ligase_bac"/>
</dbReference>
<dbReference type="InterPro" id="IPR003789">
    <property type="entry name" value="Asn/Gln_tRNA_amidoTrase-B-like"/>
</dbReference>
<keyword evidence="4 11" id="KW-0547">Nucleotide-binding</keyword>
<gene>
    <name evidence="11" type="primary">glnS</name>
    <name evidence="14" type="ORF">DN745_05830</name>
</gene>
<dbReference type="NCBIfam" id="NF011291">
    <property type="entry name" value="PRK14703.1"/>
    <property type="match status" value="1"/>
</dbReference>
<evidence type="ECO:0000256" key="13">
    <source>
        <dbReference type="SAM" id="MobiDB-lite"/>
    </source>
</evidence>
<name>A0A2Z4FIV8_9DELT</name>
<dbReference type="InterPro" id="IPR020058">
    <property type="entry name" value="Glu/Gln-tRNA-synth_Ib_cat-dom"/>
</dbReference>
<evidence type="ECO:0000256" key="5">
    <source>
        <dbReference type="ARBA" id="ARBA00022840"/>
    </source>
</evidence>
<keyword evidence="6 11" id="KW-0648">Protein biosynthesis</keyword>
<dbReference type="InterPro" id="IPR018027">
    <property type="entry name" value="Asn/Gln_amidotransferase"/>
</dbReference>
<keyword evidence="7 11" id="KW-0030">Aminoacyl-tRNA synthetase</keyword>
<comment type="catalytic activity">
    <reaction evidence="9">
        <text>L-glutamyl-tRNA(Gln) + L-glutamine + ATP + H2O = L-glutaminyl-tRNA(Gln) + L-glutamate + ADP + phosphate + H(+)</text>
        <dbReference type="Rhea" id="RHEA:17521"/>
        <dbReference type="Rhea" id="RHEA-COMP:9681"/>
        <dbReference type="Rhea" id="RHEA-COMP:9684"/>
        <dbReference type="ChEBI" id="CHEBI:15377"/>
        <dbReference type="ChEBI" id="CHEBI:15378"/>
        <dbReference type="ChEBI" id="CHEBI:29985"/>
        <dbReference type="ChEBI" id="CHEBI:30616"/>
        <dbReference type="ChEBI" id="CHEBI:43474"/>
        <dbReference type="ChEBI" id="CHEBI:58359"/>
        <dbReference type="ChEBI" id="CHEBI:78520"/>
        <dbReference type="ChEBI" id="CHEBI:78521"/>
        <dbReference type="ChEBI" id="CHEBI:456216"/>
    </reaction>
</comment>
<dbReference type="GO" id="GO:0004819">
    <property type="term" value="F:glutamine-tRNA ligase activity"/>
    <property type="evidence" value="ECO:0007669"/>
    <property type="project" value="UniProtKB-UniRule"/>
</dbReference>
<comment type="similarity">
    <text evidence="11 12">Belongs to the class-I aminoacyl-tRNA synthetase family.</text>
</comment>
<dbReference type="Proteomes" id="UP000249799">
    <property type="component" value="Chromosome"/>
</dbReference>
<feature type="compositionally biased region" description="Basic and acidic residues" evidence="13">
    <location>
        <begin position="567"/>
        <end position="595"/>
    </location>
</feature>
<dbReference type="GO" id="GO:0005524">
    <property type="term" value="F:ATP binding"/>
    <property type="evidence" value="ECO:0007669"/>
    <property type="project" value="UniProtKB-UniRule"/>
</dbReference>
<evidence type="ECO:0000256" key="6">
    <source>
        <dbReference type="ARBA" id="ARBA00022917"/>
    </source>
</evidence>
<dbReference type="InterPro" id="IPR001412">
    <property type="entry name" value="aa-tRNA-synth_I_CS"/>
</dbReference>
<dbReference type="EMBL" id="CP030032">
    <property type="protein sequence ID" value="AWV88882.1"/>
    <property type="molecule type" value="Genomic_DNA"/>
</dbReference>
<dbReference type="Gene3D" id="3.90.800.10">
    <property type="entry name" value="Glutamyl-tRNA Synthetase, Domain 3"/>
    <property type="match status" value="1"/>
</dbReference>
<dbReference type="OrthoDB" id="9807503at2"/>
<dbReference type="SMART" id="SM00845">
    <property type="entry name" value="GatB_Yqey"/>
    <property type="match status" value="1"/>
</dbReference>
<dbReference type="PROSITE" id="PS00178">
    <property type="entry name" value="AA_TRNA_LIGASE_I"/>
    <property type="match status" value="1"/>
</dbReference>
<feature type="binding site" evidence="11">
    <location>
        <begin position="43"/>
        <end position="49"/>
    </location>
    <ligand>
        <name>ATP</name>
        <dbReference type="ChEBI" id="CHEBI:30616"/>
    </ligand>
</feature>
<dbReference type="Gene3D" id="1.10.1160.10">
    <property type="entry name" value="Glutamyl-trna Synthetase, Domain 2"/>
    <property type="match status" value="1"/>
</dbReference>
<proteinExistence type="inferred from homology"/>
<dbReference type="Gene3D" id="2.40.240.10">
    <property type="entry name" value="Ribosomal Protein L25, Chain P"/>
    <property type="match status" value="2"/>
</dbReference>
<dbReference type="PRINTS" id="PR00987">
    <property type="entry name" value="TRNASYNTHGLU"/>
</dbReference>
<feature type="binding site" evidence="11">
    <location>
        <begin position="276"/>
        <end position="278"/>
    </location>
    <ligand>
        <name>ATP</name>
        <dbReference type="ChEBI" id="CHEBI:30616"/>
    </ligand>
</feature>
<evidence type="ECO:0000256" key="10">
    <source>
        <dbReference type="ARBA" id="ARBA00048270"/>
    </source>
</evidence>
<evidence type="ECO:0000256" key="11">
    <source>
        <dbReference type="HAMAP-Rule" id="MF_00126"/>
    </source>
</evidence>
<dbReference type="InterPro" id="IPR000924">
    <property type="entry name" value="Glu/Gln-tRNA-synth"/>
</dbReference>
<dbReference type="GO" id="GO:0006425">
    <property type="term" value="P:glutaminyl-tRNA aminoacylation"/>
    <property type="evidence" value="ECO:0007669"/>
    <property type="project" value="UniProtKB-UniRule"/>
</dbReference>
<evidence type="ECO:0000313" key="15">
    <source>
        <dbReference type="Proteomes" id="UP000249799"/>
    </source>
</evidence>
<evidence type="ECO:0000256" key="7">
    <source>
        <dbReference type="ARBA" id="ARBA00023146"/>
    </source>
</evidence>
<dbReference type="FunFam" id="1.10.1160.10:FF:000001">
    <property type="entry name" value="Glutamine--tRNA ligase"/>
    <property type="match status" value="1"/>
</dbReference>
<feature type="short sequence motif" description="'KMSKS' region" evidence="11">
    <location>
        <begin position="275"/>
        <end position="279"/>
    </location>
</feature>
<dbReference type="InterPro" id="IPR011035">
    <property type="entry name" value="Ribosomal_bL25/Gln-tRNA_synth"/>
</dbReference>
<feature type="binding site" evidence="11">
    <location>
        <begin position="268"/>
        <end position="269"/>
    </location>
    <ligand>
        <name>ATP</name>
        <dbReference type="ChEBI" id="CHEBI:30616"/>
    </ligand>
</feature>
<comment type="catalytic activity">
    <reaction evidence="10 11">
        <text>tRNA(Gln) + L-glutamine + ATP = L-glutaminyl-tRNA(Gln) + AMP + diphosphate</text>
        <dbReference type="Rhea" id="RHEA:20121"/>
        <dbReference type="Rhea" id="RHEA-COMP:9662"/>
        <dbReference type="Rhea" id="RHEA-COMP:9681"/>
        <dbReference type="ChEBI" id="CHEBI:30616"/>
        <dbReference type="ChEBI" id="CHEBI:33019"/>
        <dbReference type="ChEBI" id="CHEBI:58359"/>
        <dbReference type="ChEBI" id="CHEBI:78442"/>
        <dbReference type="ChEBI" id="CHEBI:78521"/>
        <dbReference type="ChEBI" id="CHEBI:456215"/>
        <dbReference type="EC" id="6.1.1.18"/>
    </reaction>
</comment>
<dbReference type="NCBIfam" id="TIGR00440">
    <property type="entry name" value="glnS"/>
    <property type="match status" value="1"/>
</dbReference>
<keyword evidence="15" id="KW-1185">Reference proteome</keyword>
<evidence type="ECO:0000256" key="3">
    <source>
        <dbReference type="ARBA" id="ARBA00022598"/>
    </source>
</evidence>
<dbReference type="InterPro" id="IPR020059">
    <property type="entry name" value="Glu/Gln-tRNA-synth_Ib_codon-bd"/>
</dbReference>
<dbReference type="EC" id="6.1.1.18" evidence="11"/>
<feature type="region of interest" description="Disordered" evidence="13">
    <location>
        <begin position="567"/>
        <end position="614"/>
    </location>
</feature>
<dbReference type="Pfam" id="PF00749">
    <property type="entry name" value="tRNA-synt_1c"/>
    <property type="match status" value="1"/>
</dbReference>
<dbReference type="InterPro" id="IPR023168">
    <property type="entry name" value="GatB_Yqey_C_2"/>
</dbReference>
<comment type="caution">
    <text evidence="11">Lacks conserved residue(s) required for the propagation of feature annotation.</text>
</comment>
<protein>
    <recommendedName>
        <fullName evidence="11">Glutamine--tRNA ligase</fullName>
        <ecNumber evidence="11">6.1.1.18</ecNumber>
    </recommendedName>
    <alternativeName>
        <fullName evidence="11">Glutaminyl-tRNA synthetase</fullName>
        <shortName evidence="11">GlnRS</shortName>
    </alternativeName>
</protein>
<dbReference type="RefSeq" id="WP_111332938.1">
    <property type="nucleotide sequence ID" value="NZ_CP030032.1"/>
</dbReference>
<sequence>MSSEKTEEGRTNFIRTIIDADLDAGKHQEIVTRFPPEPNGYLHIGHSKSILLNFGIARDYAARGIPARCHLRFDDTNPVAEDIEYVESIKEDVAWLGGEWGEHIYFASDYFEQMYNIAVDLIREGRAYVDSLSLEEIREYRGSLSEPGKPSPYRDRSVEENLDLFARMRAGEFKDGEHVLRAKIDLANPNMLMRDPLLYRIRHATHHRTGDDWCIYPMYDFAHALEDAFEHVTHSLCSLEFENNRELYDWMVENSDVPSRPHQYEFARLNINYTVMSKRKLRQLVEKDLVHGWDDPRLPTIAGLRRRGVPPSAIHSFIDMVGVARANSTVDVQMLEYAIRDDLNMKAPRVMSVLDPLKVVLTNYPEAEDGEAAVEWLDADYFPRDVPMDGSRKVPFSRELYIDRADFMENPPKSFWRLAPGREVRLRYGYFITCDEVIKNEAGEVVELRCSYDPETRGGEAPDGRNPKGTIHWVSASHSREAEVRIYDRLFSVEFPEADPERDFLEFVNPESLRIIKNARVEPSVVDDPADTRYQFEREGYFWQDPKDSSTEKLVFNRIAALRDTWAKKQKTPEKPAKVVEKKAKSANDDADSKSSRRRPSKKPASYERDQARAQDASLAARFESYQQDYELSHDDADLLSGDLAVAEFYETALETYNEPQTVATWFVNELLPELSERELELGGISKELLTPEGVAQLIKAFADERVTNQISRQVLGMMLDTGDMPEDIIREEGLERITDTGELGALIDGILAENEDAVTRYAAGKRKLLGFFVGQVMKASGGTADAGLARELLQQKLPEPAE</sequence>
<dbReference type="Pfam" id="PF20974">
    <property type="entry name" value="tRNA-synt_1c_C2"/>
    <property type="match status" value="1"/>
</dbReference>
<comment type="subcellular location">
    <subcellularLocation>
        <location evidence="11">Cytoplasm</location>
    </subcellularLocation>
</comment>
<dbReference type="FunFam" id="1.10.10.410:FF:000001">
    <property type="entry name" value="Aspartyl/glutamyl-tRNA(Asn/Gln) amidotransferase subunit B"/>
    <property type="match status" value="1"/>
</dbReference>
<keyword evidence="3 11" id="KW-0436">Ligase</keyword>
<evidence type="ECO:0000256" key="1">
    <source>
        <dbReference type="ARBA" id="ARBA00011123"/>
    </source>
</evidence>
<dbReference type="SUPFAM" id="SSF50715">
    <property type="entry name" value="Ribosomal protein L25-like"/>
    <property type="match status" value="1"/>
</dbReference>
<feature type="short sequence motif" description="'HIGH' region" evidence="11">
    <location>
        <begin position="36"/>
        <end position="46"/>
    </location>
</feature>
<evidence type="ECO:0000256" key="4">
    <source>
        <dbReference type="ARBA" id="ARBA00022741"/>
    </source>
</evidence>
<dbReference type="InterPro" id="IPR049437">
    <property type="entry name" value="tRNA-synt_1c_C2"/>
</dbReference>
<dbReference type="Gene3D" id="3.40.50.620">
    <property type="entry name" value="HUPs"/>
    <property type="match status" value="1"/>
</dbReference>
<comment type="subunit">
    <text evidence="11">Monomer.</text>
</comment>
<evidence type="ECO:0000256" key="2">
    <source>
        <dbReference type="ARBA" id="ARBA00022490"/>
    </source>
</evidence>
<dbReference type="AlphaFoldDB" id="A0A2Z4FIV8"/>
<dbReference type="InterPro" id="IPR020056">
    <property type="entry name" value="Rbsml_bL25/Gln-tRNA_synth_N"/>
</dbReference>
<feature type="binding site" evidence="11">
    <location>
        <position position="219"/>
    </location>
    <ligand>
        <name>L-glutamine</name>
        <dbReference type="ChEBI" id="CHEBI:58359"/>
    </ligand>
</feature>
<keyword evidence="2 11" id="KW-0963">Cytoplasm</keyword>
<dbReference type="PANTHER" id="PTHR43097">
    <property type="entry name" value="GLUTAMINE-TRNA LIGASE"/>
    <property type="match status" value="1"/>
</dbReference>
<dbReference type="FunFam" id="3.90.800.10:FF:000001">
    <property type="entry name" value="Glutamine--tRNA ligase"/>
    <property type="match status" value="1"/>
</dbReference>
<evidence type="ECO:0000256" key="8">
    <source>
        <dbReference type="ARBA" id="ARBA00047380"/>
    </source>
</evidence>
<keyword evidence="5 11" id="KW-0067">ATP-binding</keyword>
<dbReference type="Pfam" id="PF03950">
    <property type="entry name" value="tRNA-synt_1c_C"/>
    <property type="match status" value="1"/>
</dbReference>
<reference evidence="14 15" key="1">
    <citation type="submission" date="2018-06" db="EMBL/GenBank/DDBJ databases">
        <title>Lujinxingia sediminis gen. nov. sp. nov., a new facultative anaerobic member of the class Deltaproteobacteria, and proposal of Lujinxingaceae fam. nov.</title>
        <authorList>
            <person name="Guo L.-Y."/>
            <person name="Li C.-M."/>
            <person name="Wang S."/>
            <person name="Du Z.-J."/>
        </authorList>
    </citation>
    <scope>NUCLEOTIDE SEQUENCE [LARGE SCALE GENOMIC DNA]</scope>
    <source>
        <strain evidence="14 15">FA350</strain>
    </source>
</reference>
<dbReference type="InterPro" id="IPR020061">
    <property type="entry name" value="Glu_tRNA_lig_a-bdl"/>
</dbReference>
<comment type="subunit">
    <text evidence="1">Heterotrimer of A, B and C subunits.</text>
</comment>
<dbReference type="SUPFAM" id="SSF89095">
    <property type="entry name" value="GatB/YqeY motif"/>
    <property type="match status" value="1"/>
</dbReference>
<dbReference type="InterPro" id="IPR050132">
    <property type="entry name" value="Gln/Glu-tRNA_Ligase"/>
</dbReference>
<dbReference type="KEGG" id="bsed:DN745_05830"/>
<feature type="binding site" evidence="11">
    <location>
        <position position="74"/>
    </location>
    <ligand>
        <name>L-glutamine</name>
        <dbReference type="ChEBI" id="CHEBI:58359"/>
    </ligand>
</feature>
<dbReference type="FunFam" id="3.40.50.620:FF:000037">
    <property type="entry name" value="Glutamine--tRNA ligase cytoplasmic"/>
    <property type="match status" value="1"/>
</dbReference>
<dbReference type="Pfam" id="PF02637">
    <property type="entry name" value="GatB_Yqey"/>
    <property type="match status" value="1"/>
</dbReference>
<evidence type="ECO:0000256" key="12">
    <source>
        <dbReference type="RuleBase" id="RU363037"/>
    </source>
</evidence>